<name>A0A1T3P222_9ACTN</name>
<protein>
    <recommendedName>
        <fullName evidence="5">ATP-binding protein</fullName>
    </recommendedName>
</protein>
<evidence type="ECO:0000256" key="2">
    <source>
        <dbReference type="SAM" id="Phobius"/>
    </source>
</evidence>
<dbReference type="RefSeq" id="WP_078977428.1">
    <property type="nucleotide sequence ID" value="NZ_MWQN01000001.1"/>
</dbReference>
<dbReference type="STRING" id="159449.B4N89_21245"/>
<feature type="transmembrane region" description="Helical" evidence="2">
    <location>
        <begin position="147"/>
        <end position="168"/>
    </location>
</feature>
<keyword evidence="4" id="KW-1185">Reference proteome</keyword>
<dbReference type="OrthoDB" id="3799538at2"/>
<dbReference type="AlphaFoldDB" id="A0A1T3P222"/>
<evidence type="ECO:0000313" key="3">
    <source>
        <dbReference type="EMBL" id="OPC83128.1"/>
    </source>
</evidence>
<proteinExistence type="predicted"/>
<feature type="transmembrane region" description="Helical" evidence="2">
    <location>
        <begin position="114"/>
        <end position="135"/>
    </location>
</feature>
<gene>
    <name evidence="3" type="ORF">B4N89_21245</name>
</gene>
<feature type="region of interest" description="Disordered" evidence="1">
    <location>
        <begin position="1"/>
        <end position="65"/>
    </location>
</feature>
<dbReference type="EMBL" id="MWQN01000001">
    <property type="protein sequence ID" value="OPC83128.1"/>
    <property type="molecule type" value="Genomic_DNA"/>
</dbReference>
<keyword evidence="2" id="KW-0812">Transmembrane</keyword>
<keyword evidence="2" id="KW-0472">Membrane</keyword>
<organism evidence="3 4">
    <name type="scientific">Embleya scabrispora</name>
    <dbReference type="NCBI Taxonomy" id="159449"/>
    <lineage>
        <taxon>Bacteria</taxon>
        <taxon>Bacillati</taxon>
        <taxon>Actinomycetota</taxon>
        <taxon>Actinomycetes</taxon>
        <taxon>Kitasatosporales</taxon>
        <taxon>Streptomycetaceae</taxon>
        <taxon>Embleya</taxon>
    </lineage>
</organism>
<feature type="transmembrane region" description="Helical" evidence="2">
    <location>
        <begin position="200"/>
        <end position="224"/>
    </location>
</feature>
<evidence type="ECO:0000256" key="1">
    <source>
        <dbReference type="SAM" id="MobiDB-lite"/>
    </source>
</evidence>
<comment type="caution">
    <text evidence="3">The sequence shown here is derived from an EMBL/GenBank/DDBJ whole genome shotgun (WGS) entry which is preliminary data.</text>
</comment>
<accession>A0A1T3P222</accession>
<evidence type="ECO:0008006" key="5">
    <source>
        <dbReference type="Google" id="ProtNLM"/>
    </source>
</evidence>
<dbReference type="InterPro" id="IPR027417">
    <property type="entry name" value="P-loop_NTPase"/>
</dbReference>
<feature type="compositionally biased region" description="Low complexity" evidence="1">
    <location>
        <begin position="44"/>
        <end position="53"/>
    </location>
</feature>
<dbReference type="Proteomes" id="UP000190037">
    <property type="component" value="Unassembled WGS sequence"/>
</dbReference>
<reference evidence="3 4" key="1">
    <citation type="submission" date="2017-03" db="EMBL/GenBank/DDBJ databases">
        <title>Draft genome sequence of Streptomyces scabrisporus NF3, endophyte isolated from Amphipterygium adstringens.</title>
        <authorList>
            <person name="Vazquez M."/>
            <person name="Ceapa C.D."/>
            <person name="Rodriguez Luna D."/>
            <person name="Sanchez Esquivel S."/>
        </authorList>
    </citation>
    <scope>NUCLEOTIDE SEQUENCE [LARGE SCALE GENOMIC DNA]</scope>
    <source>
        <strain evidence="3 4">NF3</strain>
    </source>
</reference>
<sequence length="800" mass="88520">MNVERSDSPASRAVEAEALRGDRSRGDRGRGDPTRADEPPGRRPPAGRARVPAPTSPGRGLDPDGFDLRGWLRGPRHREAPGVYGFGRDEREIRLRAAERDARTRPEAALVRRAVLWLVIAIVSLNWVIVAYVWLVRKILPEFLWPLLFNNLLYVLLFALFCYLGRWYEIAWPFLRPWWQRLDRRAELNGRPRPEQWRRAALFLVLGFVAWIALMRPFVALLLLIFPRGALHDVQWLVRLVYNGGFVYAAAVLGRWRVVVEPYTRTPREHAVPEDEETPVDADLWPELREAGQHEAADVLDDEVAAGRLRDVDYLRLRRVIEAGDQDPEYLADVAEEIVDHGAAACRHGSGQRDVRPRRAEHDLLTGQVRIGTGTDHARNPALYRATDFALDPDVLGASMLVVGASRAGEPGRLLEPVVEAMSLRALTGTASLLVIDAKGDEFERPGGYDREVIVGDRDSPWGLDLYGGAGTPEDAADRLAAAALPPSALGLGEGASNALRQVLGAYVAGHDRYPDVGTLLDLLDGTEAALTTLEEALRAAGRYPEHERALRAMARGDDDARMLVQRLAVLERPGVAELFHADRERFGAGEIDRPLRVRIALNEAAHPEAARLIGRLVLAQFVQAMATPRRERGPRRVFACLVADDAGRLIDEYAAKGLQWARNRRAGLVLSVRSLDDLAPALRHGVFTAAGCKAIVPGASRADAELFAEHWGMTKEQERSITMGSPEGGLVKRLRYSVLGALFGEKASGRSERVTTRTVERFRWSPAELTSDLPTGHAVLSLTTRKGERTPPVLIDLGR</sequence>
<dbReference type="SUPFAM" id="SSF52540">
    <property type="entry name" value="P-loop containing nucleoside triphosphate hydrolases"/>
    <property type="match status" value="1"/>
</dbReference>
<keyword evidence="2" id="KW-1133">Transmembrane helix</keyword>
<feature type="compositionally biased region" description="Basic and acidic residues" evidence="1">
    <location>
        <begin position="14"/>
        <end position="41"/>
    </location>
</feature>
<evidence type="ECO:0000313" key="4">
    <source>
        <dbReference type="Proteomes" id="UP000190037"/>
    </source>
</evidence>